<dbReference type="Gene3D" id="3.80.10.10">
    <property type="entry name" value="Ribonuclease Inhibitor"/>
    <property type="match status" value="1"/>
</dbReference>
<protein>
    <recommendedName>
        <fullName evidence="3">Mab-21-like HhH/H2TH-like domain-containing protein</fullName>
    </recommendedName>
</protein>
<evidence type="ECO:0000313" key="1">
    <source>
        <dbReference type="EMBL" id="KAL3391778.1"/>
    </source>
</evidence>
<organism evidence="1 2">
    <name type="scientific">Trichogramma kaykai</name>
    <dbReference type="NCBI Taxonomy" id="54128"/>
    <lineage>
        <taxon>Eukaryota</taxon>
        <taxon>Metazoa</taxon>
        <taxon>Ecdysozoa</taxon>
        <taxon>Arthropoda</taxon>
        <taxon>Hexapoda</taxon>
        <taxon>Insecta</taxon>
        <taxon>Pterygota</taxon>
        <taxon>Neoptera</taxon>
        <taxon>Endopterygota</taxon>
        <taxon>Hymenoptera</taxon>
        <taxon>Apocrita</taxon>
        <taxon>Proctotrupomorpha</taxon>
        <taxon>Chalcidoidea</taxon>
        <taxon>Trichogrammatidae</taxon>
        <taxon>Trichogramma</taxon>
    </lineage>
</organism>
<gene>
    <name evidence="1" type="ORF">TKK_013681</name>
</gene>
<dbReference type="InterPro" id="IPR032675">
    <property type="entry name" value="LRR_dom_sf"/>
</dbReference>
<sequence>MLGLSLKYHHDKTNELLENLRWIQEKRRKYWKLSLHCTDYLVPKTLSNGPLFTDESKLYWHAFATNEKRDQLYYRRLNYALKATLSKATVKDSNLKYVLLSERLIDVKRFDLIDRKNFIRKIMQFLRKQQELEVVCLEGLQVSKIEGFDILTSLSSSSFYVRFLYIWRFFQKNEYSIPRESDGLYKFDPYFWLNAIGNFRFLETISVNYSCVASDSGHVILQLANVLGPNWKWLQLLCQEDEIPDTFNERGEKNSVTIPDDTWIEVRKYSPKLKVQIFMIGIPHYDQHKKFLTANILVETFSLATNLQFVYDKPCFIDCTLKTIYLWYHRTLVQLHINLWNHREFIDAHLRLIFARLPNLKFFEYIGQVQDFVTILTMCCQIKYGVTRPELVHLQIPKPADKENHWLSKIHCYLNSLKEDFEKLEVKFVVDLYPF</sequence>
<evidence type="ECO:0008006" key="3">
    <source>
        <dbReference type="Google" id="ProtNLM"/>
    </source>
</evidence>
<reference evidence="1 2" key="1">
    <citation type="journal article" date="2024" name="bioRxiv">
        <title>A reference genome for Trichogramma kaykai: A tiny desert-dwelling parasitoid wasp with competing sex-ratio distorters.</title>
        <authorList>
            <person name="Culotta J."/>
            <person name="Lindsey A.R."/>
        </authorList>
    </citation>
    <scope>NUCLEOTIDE SEQUENCE [LARGE SCALE GENOMIC DNA]</scope>
    <source>
        <strain evidence="1 2">KSX58</strain>
    </source>
</reference>
<dbReference type="AlphaFoldDB" id="A0ABD2WFJ2"/>
<accession>A0ABD2WFJ2</accession>
<comment type="caution">
    <text evidence="1">The sequence shown here is derived from an EMBL/GenBank/DDBJ whole genome shotgun (WGS) entry which is preliminary data.</text>
</comment>
<dbReference type="EMBL" id="JBJJXI010000108">
    <property type="protein sequence ID" value="KAL3391778.1"/>
    <property type="molecule type" value="Genomic_DNA"/>
</dbReference>
<proteinExistence type="predicted"/>
<dbReference type="Proteomes" id="UP001627154">
    <property type="component" value="Unassembled WGS sequence"/>
</dbReference>
<evidence type="ECO:0000313" key="2">
    <source>
        <dbReference type="Proteomes" id="UP001627154"/>
    </source>
</evidence>
<name>A0ABD2WFJ2_9HYME</name>
<keyword evidence="2" id="KW-1185">Reference proteome</keyword>